<comment type="caution">
    <text evidence="3">The sequence shown here is derived from an EMBL/GenBank/DDBJ whole genome shotgun (WGS) entry which is preliminary data.</text>
</comment>
<proteinExistence type="predicted"/>
<protein>
    <recommendedName>
        <fullName evidence="2">Tc1-like transposase DDE domain-containing protein</fullName>
    </recommendedName>
</protein>
<dbReference type="NCBIfam" id="NF033545">
    <property type="entry name" value="transpos_IS630"/>
    <property type="match status" value="1"/>
</dbReference>
<organism evidence="3 4">
    <name type="scientific">Circinella minor</name>
    <dbReference type="NCBI Taxonomy" id="1195481"/>
    <lineage>
        <taxon>Eukaryota</taxon>
        <taxon>Fungi</taxon>
        <taxon>Fungi incertae sedis</taxon>
        <taxon>Mucoromycota</taxon>
        <taxon>Mucoromycotina</taxon>
        <taxon>Mucoromycetes</taxon>
        <taxon>Mucorales</taxon>
        <taxon>Lichtheimiaceae</taxon>
        <taxon>Circinella</taxon>
    </lineage>
</organism>
<dbReference type="GO" id="GO:0003676">
    <property type="term" value="F:nucleic acid binding"/>
    <property type="evidence" value="ECO:0007669"/>
    <property type="project" value="InterPro"/>
</dbReference>
<dbReference type="Pfam" id="PF13358">
    <property type="entry name" value="DDE_3"/>
    <property type="match status" value="1"/>
</dbReference>
<dbReference type="PANTHER" id="PTHR46564">
    <property type="entry name" value="TRANSPOSASE"/>
    <property type="match status" value="1"/>
</dbReference>
<dbReference type="Gene3D" id="3.30.420.10">
    <property type="entry name" value="Ribonuclease H-like superfamily/Ribonuclease H"/>
    <property type="match status" value="1"/>
</dbReference>
<name>A0A8H7RUS8_9FUNG</name>
<feature type="region of interest" description="Disordered" evidence="1">
    <location>
        <begin position="1"/>
        <end position="69"/>
    </location>
</feature>
<evidence type="ECO:0000313" key="3">
    <source>
        <dbReference type="EMBL" id="KAG2217652.1"/>
    </source>
</evidence>
<evidence type="ECO:0000313" key="4">
    <source>
        <dbReference type="Proteomes" id="UP000646827"/>
    </source>
</evidence>
<feature type="compositionally biased region" description="Acidic residues" evidence="1">
    <location>
        <begin position="36"/>
        <end position="60"/>
    </location>
</feature>
<dbReference type="InterPro" id="IPR009057">
    <property type="entry name" value="Homeodomain-like_sf"/>
</dbReference>
<feature type="domain" description="Tc1-like transposase DDE" evidence="2">
    <location>
        <begin position="252"/>
        <end position="390"/>
    </location>
</feature>
<dbReference type="EMBL" id="JAEPRB010000282">
    <property type="protein sequence ID" value="KAG2217652.1"/>
    <property type="molecule type" value="Genomic_DNA"/>
</dbReference>
<dbReference type="InterPro" id="IPR038717">
    <property type="entry name" value="Tc1-like_DDE_dom"/>
</dbReference>
<dbReference type="Proteomes" id="UP000646827">
    <property type="component" value="Unassembled WGS sequence"/>
</dbReference>
<evidence type="ECO:0000259" key="2">
    <source>
        <dbReference type="Pfam" id="PF13358"/>
    </source>
</evidence>
<dbReference type="AlphaFoldDB" id="A0A8H7RUS8"/>
<dbReference type="OrthoDB" id="2428500at2759"/>
<keyword evidence="4" id="KW-1185">Reference proteome</keyword>
<dbReference type="PANTHER" id="PTHR46564:SF1">
    <property type="entry name" value="TRANSPOSASE"/>
    <property type="match status" value="1"/>
</dbReference>
<sequence>MVDSVAVTHKEDLDAEPAKYQVHFPVDQDRLNQPEDGIDESEDEDCIGSDSSDDSDEEESTLVSIAPESSAVQRAPMIPQVAKKKRIVKVVKNPHGKYVNYEANLLRDRALKLLGYGWTFKDIERKLDIPTSTMSDHYKRYRTRGGNTAPIKQKGSKLSKISQDGSKFLVKTVLEKENMATLQQRVRAYYTQFQIILQPSTICCHLVKKCEITIKRAHLYPELCTDDDTKDMRKEFVEKYIQTRIAKYRENCVFIDEASFAASMRRNYRWSPKGEVTHIKVPKLRTQSKTIIAAISHIGIVDVCVKTTKGGTRTRDFVQFLECVMDELDEQGLSNQHWNLIYDNAPIHTATHIGERITERGYNFIRLPQYSPFLSLIEEFFSKVKLLFRQVDIQDNEHGISDNTTEDTEDTIMEEAEEEAKKNTAANMATKEVEKRLTNVMSAVTLNDYKQWIKHSTIFFDHCLMREDNL</sequence>
<accession>A0A8H7RUS8</accession>
<dbReference type="SUPFAM" id="SSF46689">
    <property type="entry name" value="Homeodomain-like"/>
    <property type="match status" value="1"/>
</dbReference>
<reference evidence="3 4" key="1">
    <citation type="submission" date="2020-12" db="EMBL/GenBank/DDBJ databases">
        <title>Metabolic potential, ecology and presence of endohyphal bacteria is reflected in genomic diversity of Mucoromycotina.</title>
        <authorList>
            <person name="Muszewska A."/>
            <person name="Okrasinska A."/>
            <person name="Steczkiewicz K."/>
            <person name="Drgas O."/>
            <person name="Orlowska M."/>
            <person name="Perlinska-Lenart U."/>
            <person name="Aleksandrzak-Piekarczyk T."/>
            <person name="Szatraj K."/>
            <person name="Zielenkiewicz U."/>
            <person name="Pilsyk S."/>
            <person name="Malc E."/>
            <person name="Mieczkowski P."/>
            <person name="Kruszewska J.S."/>
            <person name="Biernat P."/>
            <person name="Pawlowska J."/>
        </authorList>
    </citation>
    <scope>NUCLEOTIDE SEQUENCE [LARGE SCALE GENOMIC DNA]</scope>
    <source>
        <strain evidence="3 4">CBS 142.35</strain>
    </source>
</reference>
<gene>
    <name evidence="3" type="ORF">INT45_000782</name>
</gene>
<dbReference type="InterPro" id="IPR047655">
    <property type="entry name" value="Transpos_IS630-like"/>
</dbReference>
<dbReference type="InterPro" id="IPR036397">
    <property type="entry name" value="RNaseH_sf"/>
</dbReference>
<evidence type="ECO:0000256" key="1">
    <source>
        <dbReference type="SAM" id="MobiDB-lite"/>
    </source>
</evidence>